<dbReference type="GeneID" id="87817749"/>
<feature type="region of interest" description="Disordered" evidence="1">
    <location>
        <begin position="28"/>
        <end position="47"/>
    </location>
</feature>
<evidence type="ECO:0000256" key="1">
    <source>
        <dbReference type="SAM" id="MobiDB-lite"/>
    </source>
</evidence>
<keyword evidence="5" id="KW-1185">Reference proteome</keyword>
<feature type="transmembrane region" description="Helical" evidence="2">
    <location>
        <begin position="295"/>
        <end position="317"/>
    </location>
</feature>
<name>A0AAN6V0E5_9PEZI</name>
<dbReference type="Proteomes" id="UP001302676">
    <property type="component" value="Unassembled WGS sequence"/>
</dbReference>
<dbReference type="RefSeq" id="XP_062635898.1">
    <property type="nucleotide sequence ID" value="XM_062781136.1"/>
</dbReference>
<feature type="compositionally biased region" description="Basic and acidic residues" evidence="1">
    <location>
        <begin position="35"/>
        <end position="47"/>
    </location>
</feature>
<dbReference type="EMBL" id="MU853596">
    <property type="protein sequence ID" value="KAK4142527.1"/>
    <property type="molecule type" value="Genomic_DNA"/>
</dbReference>
<feature type="compositionally biased region" description="Low complexity" evidence="1">
    <location>
        <begin position="270"/>
        <end position="289"/>
    </location>
</feature>
<reference evidence="4" key="1">
    <citation type="journal article" date="2023" name="Mol. Phylogenet. Evol.">
        <title>Genome-scale phylogeny and comparative genomics of the fungal order Sordariales.</title>
        <authorList>
            <person name="Hensen N."/>
            <person name="Bonometti L."/>
            <person name="Westerberg I."/>
            <person name="Brannstrom I.O."/>
            <person name="Guillou S."/>
            <person name="Cros-Aarteil S."/>
            <person name="Calhoun S."/>
            <person name="Haridas S."/>
            <person name="Kuo A."/>
            <person name="Mondo S."/>
            <person name="Pangilinan J."/>
            <person name="Riley R."/>
            <person name="LaButti K."/>
            <person name="Andreopoulos B."/>
            <person name="Lipzen A."/>
            <person name="Chen C."/>
            <person name="Yan M."/>
            <person name="Daum C."/>
            <person name="Ng V."/>
            <person name="Clum A."/>
            <person name="Steindorff A."/>
            <person name="Ohm R.A."/>
            <person name="Martin F."/>
            <person name="Silar P."/>
            <person name="Natvig D.O."/>
            <person name="Lalanne C."/>
            <person name="Gautier V."/>
            <person name="Ament-Velasquez S.L."/>
            <person name="Kruys A."/>
            <person name="Hutchinson M.I."/>
            <person name="Powell A.J."/>
            <person name="Barry K."/>
            <person name="Miller A.N."/>
            <person name="Grigoriev I.V."/>
            <person name="Debuchy R."/>
            <person name="Gladieux P."/>
            <person name="Hiltunen Thoren M."/>
            <person name="Johannesson H."/>
        </authorList>
    </citation>
    <scope>NUCLEOTIDE SEQUENCE</scope>
    <source>
        <strain evidence="4">CBS 141.50</strain>
    </source>
</reference>
<feature type="region of interest" description="Disordered" evidence="1">
    <location>
        <begin position="421"/>
        <end position="452"/>
    </location>
</feature>
<feature type="chain" id="PRO_5042819949" evidence="3">
    <location>
        <begin position="23"/>
        <end position="452"/>
    </location>
</feature>
<evidence type="ECO:0000313" key="5">
    <source>
        <dbReference type="Proteomes" id="UP001302676"/>
    </source>
</evidence>
<feature type="compositionally biased region" description="Low complexity" evidence="1">
    <location>
        <begin position="215"/>
        <end position="235"/>
    </location>
</feature>
<evidence type="ECO:0000256" key="3">
    <source>
        <dbReference type="SAM" id="SignalP"/>
    </source>
</evidence>
<keyword evidence="2" id="KW-0472">Membrane</keyword>
<evidence type="ECO:0000256" key="2">
    <source>
        <dbReference type="SAM" id="Phobius"/>
    </source>
</evidence>
<accession>A0AAN6V0E5</accession>
<keyword evidence="2" id="KW-1133">Transmembrane helix</keyword>
<evidence type="ECO:0000313" key="4">
    <source>
        <dbReference type="EMBL" id="KAK4142527.1"/>
    </source>
</evidence>
<sequence length="452" mass="47750">MRFLSPFTTCLVQALLASQAQAIAIVTPPPPLPTRDPESQHQHQHHDARALVETSTCGYSNGDPAHPLTAPAGYNCRVDTARGVWGFCPATVGADVQKCDLPVYCFDQLGCETGCGDPKVTGSGKVLACNQGANRFCSVAALIVGTSSQTFFTFGCAISQMADEYYVTPTAPLTTTSETPQVSTAKPSVIRSSQSPGRNPDATPGSPTPLPSNPSPSSTGSPRPSTATSSRQSPSNPLTNPSKTTAAISTSYPNSSTQSNNPFTTTAPSDTPNPQTTPNIDNTDNTPENSPNIPALVGGTLGGLALILSSVIAYLCLRQRRLFAFHSKPPNPDGAGGPGQTKNPTAAMLETVELRRELEDTGIGAGRREVGELPGNYERAVELGPGRTKSELPAERYSRGMEMEVGRGVERETRREIGRWSWEDGGGRCNKGRGSKGTEGTDGLRWVGRYLS</sequence>
<protein>
    <submittedName>
        <fullName evidence="4">Uncharacterized protein</fullName>
    </submittedName>
</protein>
<feature type="region of interest" description="Disordered" evidence="1">
    <location>
        <begin position="172"/>
        <end position="293"/>
    </location>
</feature>
<comment type="caution">
    <text evidence="4">The sequence shown here is derived from an EMBL/GenBank/DDBJ whole genome shotgun (WGS) entry which is preliminary data.</text>
</comment>
<dbReference type="AlphaFoldDB" id="A0AAN6V0E5"/>
<keyword evidence="3" id="KW-0732">Signal</keyword>
<keyword evidence="2" id="KW-0812">Transmembrane</keyword>
<feature type="signal peptide" evidence="3">
    <location>
        <begin position="1"/>
        <end position="22"/>
    </location>
</feature>
<organism evidence="4 5">
    <name type="scientific">Dichotomopilus funicola</name>
    <dbReference type="NCBI Taxonomy" id="1934379"/>
    <lineage>
        <taxon>Eukaryota</taxon>
        <taxon>Fungi</taxon>
        <taxon>Dikarya</taxon>
        <taxon>Ascomycota</taxon>
        <taxon>Pezizomycotina</taxon>
        <taxon>Sordariomycetes</taxon>
        <taxon>Sordariomycetidae</taxon>
        <taxon>Sordariales</taxon>
        <taxon>Chaetomiaceae</taxon>
        <taxon>Dichotomopilus</taxon>
    </lineage>
</organism>
<proteinExistence type="predicted"/>
<feature type="compositionally biased region" description="Polar residues" evidence="1">
    <location>
        <begin position="181"/>
        <end position="197"/>
    </location>
</feature>
<feature type="compositionally biased region" description="Polar residues" evidence="1">
    <location>
        <begin position="236"/>
        <end position="269"/>
    </location>
</feature>
<reference evidence="4" key="2">
    <citation type="submission" date="2023-05" db="EMBL/GenBank/DDBJ databases">
        <authorList>
            <consortium name="Lawrence Berkeley National Laboratory"/>
            <person name="Steindorff A."/>
            <person name="Hensen N."/>
            <person name="Bonometti L."/>
            <person name="Westerberg I."/>
            <person name="Brannstrom I.O."/>
            <person name="Guillou S."/>
            <person name="Cros-Aarteil S."/>
            <person name="Calhoun S."/>
            <person name="Haridas S."/>
            <person name="Kuo A."/>
            <person name="Mondo S."/>
            <person name="Pangilinan J."/>
            <person name="Riley R."/>
            <person name="Labutti K."/>
            <person name="Andreopoulos B."/>
            <person name="Lipzen A."/>
            <person name="Chen C."/>
            <person name="Yanf M."/>
            <person name="Daum C."/>
            <person name="Ng V."/>
            <person name="Clum A."/>
            <person name="Ohm R."/>
            <person name="Martin F."/>
            <person name="Silar P."/>
            <person name="Natvig D."/>
            <person name="Lalanne C."/>
            <person name="Gautier V."/>
            <person name="Ament-Velasquez S.L."/>
            <person name="Kruys A."/>
            <person name="Hutchinson M.I."/>
            <person name="Powell A.J."/>
            <person name="Barry K."/>
            <person name="Miller A.N."/>
            <person name="Grigoriev I.V."/>
            <person name="Debuchy R."/>
            <person name="Gladieux P."/>
            <person name="Thoren M.H."/>
            <person name="Johannesson H."/>
        </authorList>
    </citation>
    <scope>NUCLEOTIDE SEQUENCE</scope>
    <source>
        <strain evidence="4">CBS 141.50</strain>
    </source>
</reference>
<gene>
    <name evidence="4" type="ORF">C8A04DRAFT_29801</name>
</gene>